<evidence type="ECO:0000313" key="9">
    <source>
        <dbReference type="EMBL" id="AKJ98628.1"/>
    </source>
</evidence>
<dbReference type="GO" id="GO:0016020">
    <property type="term" value="C:membrane"/>
    <property type="evidence" value="ECO:0007669"/>
    <property type="project" value="InterPro"/>
</dbReference>
<keyword evidence="2" id="KW-0813">Transport</keyword>
<keyword evidence="6 8" id="KW-1133">Transmembrane helix</keyword>
<keyword evidence="5" id="KW-1278">Translocase</keyword>
<evidence type="ECO:0000256" key="4">
    <source>
        <dbReference type="ARBA" id="ARBA00022692"/>
    </source>
</evidence>
<feature type="transmembrane region" description="Helical" evidence="8">
    <location>
        <begin position="12"/>
        <end position="36"/>
    </location>
</feature>
<reference evidence="10" key="2">
    <citation type="submission" date="2015-03" db="EMBL/GenBank/DDBJ databases">
        <authorList>
            <person name="Deng P."/>
            <person name="Lu S."/>
        </authorList>
    </citation>
    <scope>NUCLEOTIDE SEQUENCE [LARGE SCALE GENOMIC DNA]</scope>
    <source>
        <strain evidence="10">UFB2</strain>
    </source>
</reference>
<dbReference type="Pfam" id="PF02508">
    <property type="entry name" value="Rnf-Nqr"/>
    <property type="match status" value="1"/>
</dbReference>
<dbReference type="EMBL" id="CP011020">
    <property type="protein sequence ID" value="AKJ98628.1"/>
    <property type="molecule type" value="Genomic_DNA"/>
</dbReference>
<evidence type="ECO:0000256" key="6">
    <source>
        <dbReference type="ARBA" id="ARBA00022989"/>
    </source>
</evidence>
<keyword evidence="3" id="KW-1003">Cell membrane</keyword>
<gene>
    <name evidence="9" type="ORF">VM99_11380</name>
</gene>
<keyword evidence="4 8" id="KW-0812">Transmembrane</keyword>
<feature type="transmembrane region" description="Helical" evidence="8">
    <location>
        <begin position="137"/>
        <end position="158"/>
    </location>
</feature>
<evidence type="ECO:0000256" key="5">
    <source>
        <dbReference type="ARBA" id="ARBA00022967"/>
    </source>
</evidence>
<reference evidence="9 10" key="1">
    <citation type="journal article" date="2015" name="Stand. Genomic Sci.">
        <title>Complete genome of Pseudomonas chlororaphis strain UFB2, a soil bacterium with antibacterial activity against bacterial canker pathogen of tomato.</title>
        <authorList>
            <person name="Deng P."/>
            <person name="Wang X."/>
            <person name="Baird S.M."/>
            <person name="Lu S.E."/>
        </authorList>
    </citation>
    <scope>NUCLEOTIDE SEQUENCE [LARGE SCALE GENOMIC DNA]</scope>
    <source>
        <strain evidence="9 10">UFB2</strain>
    </source>
</reference>
<evidence type="ECO:0000256" key="8">
    <source>
        <dbReference type="SAM" id="Phobius"/>
    </source>
</evidence>
<dbReference type="AlphaFoldDB" id="A0A0G3GBZ5"/>
<evidence type="ECO:0000256" key="1">
    <source>
        <dbReference type="ARBA" id="ARBA00004127"/>
    </source>
</evidence>
<dbReference type="PATRIC" id="fig|587753.11.peg.2318"/>
<dbReference type="Proteomes" id="UP000035212">
    <property type="component" value="Chromosome"/>
</dbReference>
<organism evidence="9 10">
    <name type="scientific">Pseudomonas chlororaphis</name>
    <dbReference type="NCBI Taxonomy" id="587753"/>
    <lineage>
        <taxon>Bacteria</taxon>
        <taxon>Pseudomonadati</taxon>
        <taxon>Pseudomonadota</taxon>
        <taxon>Gammaproteobacteria</taxon>
        <taxon>Pseudomonadales</taxon>
        <taxon>Pseudomonadaceae</taxon>
        <taxon>Pseudomonas</taxon>
    </lineage>
</organism>
<keyword evidence="7 8" id="KW-0472">Membrane</keyword>
<sequence>MNKPWALTRGLLLVPLVGASDSLAGALGVWLAWALIVVAQDAAMGSVRHRLSAYQRVLACAVLAATLAACTGFVLQAWAPQPFRVSSLYLGWIALSGVVLEQQDALVERRLSARLRLAGLFGLWMLGLGALRELIASALPLAALAPGGFILLGLLLAARQAWTAASPHSPTKDTPRP</sequence>
<evidence type="ECO:0000256" key="7">
    <source>
        <dbReference type="ARBA" id="ARBA00023136"/>
    </source>
</evidence>
<accession>A0A0G3GBZ5</accession>
<comment type="subcellular location">
    <subcellularLocation>
        <location evidence="1">Endomembrane system</location>
        <topology evidence="1">Multi-pass membrane protein</topology>
    </subcellularLocation>
</comment>
<name>A0A0G3GBZ5_9PSED</name>
<evidence type="ECO:0000256" key="2">
    <source>
        <dbReference type="ARBA" id="ARBA00022448"/>
    </source>
</evidence>
<keyword evidence="3" id="KW-0997">Cell inner membrane</keyword>
<feature type="transmembrane region" description="Helical" evidence="8">
    <location>
        <begin position="57"/>
        <end position="79"/>
    </location>
</feature>
<proteinExistence type="predicted"/>
<dbReference type="InterPro" id="IPR003667">
    <property type="entry name" value="NqrDE/RnfAE"/>
</dbReference>
<evidence type="ECO:0000313" key="10">
    <source>
        <dbReference type="Proteomes" id="UP000035212"/>
    </source>
</evidence>
<protein>
    <submittedName>
        <fullName evidence="9">NADH:quinone oxidoreductase</fullName>
    </submittedName>
</protein>
<dbReference type="GO" id="GO:0012505">
    <property type="term" value="C:endomembrane system"/>
    <property type="evidence" value="ECO:0007669"/>
    <property type="project" value="UniProtKB-SubCell"/>
</dbReference>
<evidence type="ECO:0000256" key="3">
    <source>
        <dbReference type="ARBA" id="ARBA00022519"/>
    </source>
</evidence>